<keyword evidence="2" id="KW-1185">Reference proteome</keyword>
<dbReference type="Proteomes" id="UP000784294">
    <property type="component" value="Unassembled WGS sequence"/>
</dbReference>
<reference evidence="1" key="1">
    <citation type="submission" date="2018-11" db="EMBL/GenBank/DDBJ databases">
        <authorList>
            <consortium name="Pathogen Informatics"/>
        </authorList>
    </citation>
    <scope>NUCLEOTIDE SEQUENCE</scope>
</reference>
<name>A0A3S5AJC1_9PLAT</name>
<gene>
    <name evidence="1" type="ORF">PXEA_LOCUS31811</name>
</gene>
<comment type="caution">
    <text evidence="1">The sequence shown here is derived from an EMBL/GenBank/DDBJ whole genome shotgun (WGS) entry which is preliminary data.</text>
</comment>
<accession>A0A3S5AJC1</accession>
<evidence type="ECO:0000313" key="1">
    <source>
        <dbReference type="EMBL" id="VEL38371.1"/>
    </source>
</evidence>
<dbReference type="EMBL" id="CAAALY010257700">
    <property type="protein sequence ID" value="VEL38371.1"/>
    <property type="molecule type" value="Genomic_DNA"/>
</dbReference>
<sequence length="35" mass="4187">MVLEYLRSQAAFYDDTLKILNRRIPELEMEISKSL</sequence>
<organism evidence="1 2">
    <name type="scientific">Protopolystoma xenopodis</name>
    <dbReference type="NCBI Taxonomy" id="117903"/>
    <lineage>
        <taxon>Eukaryota</taxon>
        <taxon>Metazoa</taxon>
        <taxon>Spiralia</taxon>
        <taxon>Lophotrochozoa</taxon>
        <taxon>Platyhelminthes</taxon>
        <taxon>Monogenea</taxon>
        <taxon>Polyopisthocotylea</taxon>
        <taxon>Polystomatidea</taxon>
        <taxon>Polystomatidae</taxon>
        <taxon>Protopolystoma</taxon>
    </lineage>
</organism>
<dbReference type="AlphaFoldDB" id="A0A3S5AJC1"/>
<evidence type="ECO:0000313" key="2">
    <source>
        <dbReference type="Proteomes" id="UP000784294"/>
    </source>
</evidence>
<proteinExistence type="predicted"/>
<protein>
    <submittedName>
        <fullName evidence="1">Uncharacterized protein</fullName>
    </submittedName>
</protein>